<reference evidence="2" key="1">
    <citation type="journal article" date="2023" name="Nat. Plants">
        <title>Single-cell RNA sequencing provides a high-resolution roadmap for understanding the multicellular compartmentation of specialized metabolism.</title>
        <authorList>
            <person name="Sun S."/>
            <person name="Shen X."/>
            <person name="Li Y."/>
            <person name="Li Y."/>
            <person name="Wang S."/>
            <person name="Li R."/>
            <person name="Zhang H."/>
            <person name="Shen G."/>
            <person name="Guo B."/>
            <person name="Wei J."/>
            <person name="Xu J."/>
            <person name="St-Pierre B."/>
            <person name="Chen S."/>
            <person name="Sun C."/>
        </authorList>
    </citation>
    <scope>NUCLEOTIDE SEQUENCE [LARGE SCALE GENOMIC DNA]</scope>
</reference>
<protein>
    <submittedName>
        <fullName evidence="1">Uncharacterized protein</fullName>
    </submittedName>
</protein>
<dbReference type="Proteomes" id="UP001060085">
    <property type="component" value="Linkage Group LG08"/>
</dbReference>
<comment type="caution">
    <text evidence="1">The sequence shown here is derived from an EMBL/GenBank/DDBJ whole genome shotgun (WGS) entry which is preliminary data.</text>
</comment>
<proteinExistence type="predicted"/>
<organism evidence="1 2">
    <name type="scientific">Catharanthus roseus</name>
    <name type="common">Madagascar periwinkle</name>
    <name type="synonym">Vinca rosea</name>
    <dbReference type="NCBI Taxonomy" id="4058"/>
    <lineage>
        <taxon>Eukaryota</taxon>
        <taxon>Viridiplantae</taxon>
        <taxon>Streptophyta</taxon>
        <taxon>Embryophyta</taxon>
        <taxon>Tracheophyta</taxon>
        <taxon>Spermatophyta</taxon>
        <taxon>Magnoliopsida</taxon>
        <taxon>eudicotyledons</taxon>
        <taxon>Gunneridae</taxon>
        <taxon>Pentapetalae</taxon>
        <taxon>asterids</taxon>
        <taxon>lamiids</taxon>
        <taxon>Gentianales</taxon>
        <taxon>Apocynaceae</taxon>
        <taxon>Rauvolfioideae</taxon>
        <taxon>Vinceae</taxon>
        <taxon>Catharanthinae</taxon>
        <taxon>Catharanthus</taxon>
    </lineage>
</organism>
<sequence length="121" mass="13678">MQVEESKEASLGGFVASKSKEEDFLDLTTPGRYTLVHGRVLVKEEQSSLNLSPMFGKTNLHHTSNFKILLLPWVPTSIVGVAWKFWSFLRVWKIGEDSQSFVDSPPNIRRNVGALSARMDR</sequence>
<evidence type="ECO:0000313" key="2">
    <source>
        <dbReference type="Proteomes" id="UP001060085"/>
    </source>
</evidence>
<gene>
    <name evidence="1" type="ORF">M9H77_36278</name>
</gene>
<accession>A0ACB9ZTC5</accession>
<dbReference type="EMBL" id="CM044708">
    <property type="protein sequence ID" value="KAI5650273.1"/>
    <property type="molecule type" value="Genomic_DNA"/>
</dbReference>
<name>A0ACB9ZTC5_CATRO</name>
<evidence type="ECO:0000313" key="1">
    <source>
        <dbReference type="EMBL" id="KAI5650273.1"/>
    </source>
</evidence>
<keyword evidence="2" id="KW-1185">Reference proteome</keyword>